<reference evidence="3" key="1">
    <citation type="journal article" date="2019" name="Int. J. Syst. Evol. Microbiol.">
        <title>The Global Catalogue of Microorganisms (GCM) 10K type strain sequencing project: providing services to taxonomists for standard genome sequencing and annotation.</title>
        <authorList>
            <consortium name="The Broad Institute Genomics Platform"/>
            <consortium name="The Broad Institute Genome Sequencing Center for Infectious Disease"/>
            <person name="Wu L."/>
            <person name="Ma J."/>
        </authorList>
    </citation>
    <scope>NUCLEOTIDE SEQUENCE [LARGE SCALE GENOMIC DNA]</scope>
    <source>
        <strain evidence="3">CCUG 53903</strain>
    </source>
</reference>
<organism evidence="2 3">
    <name type="scientific">Nonomuraea insulae</name>
    <dbReference type="NCBI Taxonomy" id="1616787"/>
    <lineage>
        <taxon>Bacteria</taxon>
        <taxon>Bacillati</taxon>
        <taxon>Actinomycetota</taxon>
        <taxon>Actinomycetes</taxon>
        <taxon>Streptosporangiales</taxon>
        <taxon>Streptosporangiaceae</taxon>
        <taxon>Nonomuraea</taxon>
    </lineage>
</organism>
<dbReference type="Proteomes" id="UP001596058">
    <property type="component" value="Unassembled WGS sequence"/>
</dbReference>
<gene>
    <name evidence="2" type="ORF">ACFPZ3_24795</name>
</gene>
<proteinExistence type="predicted"/>
<dbReference type="InterPro" id="IPR011944">
    <property type="entry name" value="Steroid_delta5-4_isomerase"/>
</dbReference>
<dbReference type="InterPro" id="IPR032710">
    <property type="entry name" value="NTF2-like_dom_sf"/>
</dbReference>
<dbReference type="InterPro" id="IPR027843">
    <property type="entry name" value="DUF4440"/>
</dbReference>
<dbReference type="NCBIfam" id="TIGR02246">
    <property type="entry name" value="SgcJ/EcaC family oxidoreductase"/>
    <property type="match status" value="1"/>
</dbReference>
<protein>
    <submittedName>
        <fullName evidence="2">SgcJ/EcaC family oxidoreductase</fullName>
    </submittedName>
</protein>
<keyword evidence="3" id="KW-1185">Reference proteome</keyword>
<dbReference type="Gene3D" id="3.10.450.50">
    <property type="match status" value="1"/>
</dbReference>
<name>A0ABW1CNI4_9ACTN</name>
<dbReference type="EMBL" id="JBHSPA010000027">
    <property type="protein sequence ID" value="MFC5827102.1"/>
    <property type="molecule type" value="Genomic_DNA"/>
</dbReference>
<dbReference type="Pfam" id="PF14534">
    <property type="entry name" value="DUF4440"/>
    <property type="match status" value="1"/>
</dbReference>
<sequence length="136" mass="14250">MSATSTTIDDTTAVREVPQRIVAAWANNDGEAFASVFTEDATMILPGGIFVAGRDGIRTFMGAAYSGPYKGTRVSGEPVSAKFLGPEAAVLVTKGGVLTGQESEVAPERAVRATWVLAKQDGQWLITAYQNTPIGA</sequence>
<dbReference type="SUPFAM" id="SSF54427">
    <property type="entry name" value="NTF2-like"/>
    <property type="match status" value="1"/>
</dbReference>
<evidence type="ECO:0000313" key="2">
    <source>
        <dbReference type="EMBL" id="MFC5827102.1"/>
    </source>
</evidence>
<dbReference type="CDD" id="cd00531">
    <property type="entry name" value="NTF2_like"/>
    <property type="match status" value="1"/>
</dbReference>
<feature type="domain" description="DUF4440" evidence="1">
    <location>
        <begin position="15"/>
        <end position="126"/>
    </location>
</feature>
<evidence type="ECO:0000313" key="3">
    <source>
        <dbReference type="Proteomes" id="UP001596058"/>
    </source>
</evidence>
<evidence type="ECO:0000259" key="1">
    <source>
        <dbReference type="Pfam" id="PF14534"/>
    </source>
</evidence>
<comment type="caution">
    <text evidence="2">The sequence shown here is derived from an EMBL/GenBank/DDBJ whole genome shotgun (WGS) entry which is preliminary data.</text>
</comment>
<dbReference type="RefSeq" id="WP_379516602.1">
    <property type="nucleotide sequence ID" value="NZ_JBHSPA010000027.1"/>
</dbReference>
<accession>A0ABW1CNI4</accession>